<organism evidence="4 5">
    <name type="scientific">Paucilactobacillus hokkaidonensis</name>
    <dbReference type="NCBI Taxonomy" id="1193095"/>
    <lineage>
        <taxon>Bacteria</taxon>
        <taxon>Bacillati</taxon>
        <taxon>Bacillota</taxon>
        <taxon>Bacilli</taxon>
        <taxon>Lactobacillales</taxon>
        <taxon>Lactobacillaceae</taxon>
        <taxon>Paucilactobacillus</taxon>
    </lineage>
</organism>
<evidence type="ECO:0000256" key="2">
    <source>
        <dbReference type="ARBA" id="ARBA00022801"/>
    </source>
</evidence>
<dbReference type="SUPFAM" id="SSF56235">
    <property type="entry name" value="N-terminal nucleophile aminohydrolases (Ntn hydrolases)"/>
    <property type="match status" value="1"/>
</dbReference>
<gene>
    <name evidence="4" type="ORF">IV59_GL000909</name>
</gene>
<dbReference type="EMBL" id="JQCH01000002">
    <property type="protein sequence ID" value="KRO11157.1"/>
    <property type="molecule type" value="Genomic_DNA"/>
</dbReference>
<sequence length="330" mass="37638">MEDQQMCTSILQIAKDGVHVLSRTMDWPTLENSPLFVPRGFKWQTVFDHRNYQNKYALIGGGSMKRGRIDVSDGVNEFGLCAQKLTFANGAQLVDERHTDKIQLAPFEFIFWVLGNFKSVLEIEEHISEVELMSEKFSDWKYGKPELHFSMVDETGRIVVIEPTQNPMRIIENPLGIVTNSPHFERQLERLDKYVDFTPAFKAGEVPLNTPKVTTGNLSGKSTPPGSYSPGSRFIRAAYFKERADQPVDEQAAIISSWHLLESVSVPRNTAHQQTFSVYRAATVAESRSYYFQSYNRGEITKLQLKPEMLSWTELRIYSVADELTVNNLN</sequence>
<accession>A0ABR5QA15</accession>
<comment type="similarity">
    <text evidence="1">Belongs to the peptidase C59 family.</text>
</comment>
<keyword evidence="2 4" id="KW-0378">Hydrolase</keyword>
<dbReference type="InterPro" id="IPR052193">
    <property type="entry name" value="Peptidase_C59"/>
</dbReference>
<dbReference type="PANTHER" id="PTHR35527:SF2">
    <property type="entry name" value="HYDROLASE"/>
    <property type="match status" value="1"/>
</dbReference>
<dbReference type="PANTHER" id="PTHR35527">
    <property type="entry name" value="CHOLOYLGLYCINE HYDROLASE"/>
    <property type="match status" value="1"/>
</dbReference>
<feature type="domain" description="Choloylglycine hydrolase/NAAA C-terminal" evidence="3">
    <location>
        <begin position="7"/>
        <end position="317"/>
    </location>
</feature>
<dbReference type="CDD" id="cd00542">
    <property type="entry name" value="Ntn_PVA"/>
    <property type="match status" value="1"/>
</dbReference>
<keyword evidence="5" id="KW-1185">Reference proteome</keyword>
<evidence type="ECO:0000313" key="5">
    <source>
        <dbReference type="Proteomes" id="UP000051884"/>
    </source>
</evidence>
<evidence type="ECO:0000259" key="3">
    <source>
        <dbReference type="Pfam" id="PF02275"/>
    </source>
</evidence>
<protein>
    <submittedName>
        <fullName evidence="4">Choloylglycine hydrolase</fullName>
    </submittedName>
</protein>
<comment type="caution">
    <text evidence="4">The sequence shown here is derived from an EMBL/GenBank/DDBJ whole genome shotgun (WGS) entry which is preliminary data.</text>
</comment>
<dbReference type="InterPro" id="IPR029055">
    <property type="entry name" value="Ntn_hydrolases_N"/>
</dbReference>
<name>A0ABR5QA15_9LACO</name>
<dbReference type="Proteomes" id="UP000051884">
    <property type="component" value="Unassembled WGS sequence"/>
</dbReference>
<dbReference type="InterPro" id="IPR029132">
    <property type="entry name" value="CBAH/NAAA_C"/>
</dbReference>
<evidence type="ECO:0000256" key="1">
    <source>
        <dbReference type="ARBA" id="ARBA00006625"/>
    </source>
</evidence>
<reference evidence="4 5" key="1">
    <citation type="journal article" date="2015" name="Genome Announc.">
        <title>Expanding the biotechnology potential of lactobacilli through comparative genomics of 213 strains and associated genera.</title>
        <authorList>
            <person name="Sun Z."/>
            <person name="Harris H.M."/>
            <person name="McCann A."/>
            <person name="Guo C."/>
            <person name="Argimon S."/>
            <person name="Zhang W."/>
            <person name="Yang X."/>
            <person name="Jeffery I.B."/>
            <person name="Cooney J.C."/>
            <person name="Kagawa T.F."/>
            <person name="Liu W."/>
            <person name="Song Y."/>
            <person name="Salvetti E."/>
            <person name="Wrobel A."/>
            <person name="Rasinkangas P."/>
            <person name="Parkhill J."/>
            <person name="Rea M.C."/>
            <person name="O'Sullivan O."/>
            <person name="Ritari J."/>
            <person name="Douillard F.P."/>
            <person name="Paul Ross R."/>
            <person name="Yang R."/>
            <person name="Briner A.E."/>
            <person name="Felis G.E."/>
            <person name="de Vos W.M."/>
            <person name="Barrangou R."/>
            <person name="Klaenhammer T.R."/>
            <person name="Caufield P.W."/>
            <person name="Cui Y."/>
            <person name="Zhang H."/>
            <person name="O'Toole P.W."/>
        </authorList>
    </citation>
    <scope>NUCLEOTIDE SEQUENCE [LARGE SCALE GENOMIC DNA]</scope>
    <source>
        <strain evidence="4 5">DSM 26202</strain>
    </source>
</reference>
<dbReference type="Pfam" id="PF02275">
    <property type="entry name" value="CBAH"/>
    <property type="match status" value="1"/>
</dbReference>
<dbReference type="GO" id="GO:0016787">
    <property type="term" value="F:hydrolase activity"/>
    <property type="evidence" value="ECO:0007669"/>
    <property type="project" value="UniProtKB-KW"/>
</dbReference>
<evidence type="ECO:0000313" key="4">
    <source>
        <dbReference type="EMBL" id="KRO11157.1"/>
    </source>
</evidence>
<proteinExistence type="inferred from homology"/>
<dbReference type="Gene3D" id="3.60.60.10">
    <property type="entry name" value="Penicillin V Acylase, Chain A"/>
    <property type="match status" value="1"/>
</dbReference>